<dbReference type="Gene3D" id="2.60.120.1060">
    <property type="entry name" value="NPCBM/NEW2 domain"/>
    <property type="match status" value="1"/>
</dbReference>
<sequence>MNFQSKNESGILPARLNMRKIPAFLFVLYSYVCTTVYAQKTAKIWLDDLTIKSFSEGIPAVLPKTTAAGDSMLINGRYFNRGVGVNATSILAFYLDGKATEFSALVGVDDKGNRDLPHTFYVVADRKVLFDSGEMRLGDAPKPVNVKLNGVKRLGLLVKVNDEGRTKVYSNWANAQLAVLDNYLPQNIPNSDEKYILTPPVAKMPRINSAGVFGATPNNPFLYTIAATGERPMTFSAKGLPKGLSLDEKTGIITGTVTQRGTYPITLTAKNGLGEAKKKLLVKIGDTIALTPPIGWNGWNSWARNIDQQKVMASADAMVKMGLNQHGWTYINIDDAWQGKRGGKFHAIQPNEKFPKFKEMVDYIHGLGLKVGVYSTPMITSYAGYIGGSSDAENGQLTDYIVANKRSFRYVGKYRFETNDAKQMAEWGIDYLKYDWRIEVPSAERMSVALKQSGRDILYSISNSAPFANVKDWVRLTNSYRTGPDIRDSWNSLFVSAFTLDKWAPYGGPGHWNDPDMMIVGNVTTGTQLHPTRLTPDEQYSHVSLFSLLSAPLLIGCPIEQLDAFTLNLLTNDEVIEIDQDPLGKSARLVWEKDGIQIWLKPLEDGSYAVGLFNVGDFGKTPESYFRWGDETAKSFTFDFAKVGLKGKYRLRDVWRQKDIGIFNGSFKTDISHHGVILLRMFPSKN</sequence>
<dbReference type="KEGG" id="rsi:Runsl_4212"/>
<keyword evidence="8" id="KW-1185">Reference proteome</keyword>
<dbReference type="InterPro" id="IPR013780">
    <property type="entry name" value="Glyco_hydro_b"/>
</dbReference>
<dbReference type="Proteomes" id="UP000000493">
    <property type="component" value="Chromosome"/>
</dbReference>
<dbReference type="SUPFAM" id="SSF51011">
    <property type="entry name" value="Glycosyl hydrolase domain"/>
    <property type="match status" value="1"/>
</dbReference>
<organism evidence="7 8">
    <name type="scientific">Runella slithyformis (strain ATCC 29530 / DSM 19594 / LMG 11500 / NCIMB 11436 / LSU 4)</name>
    <dbReference type="NCBI Taxonomy" id="761193"/>
    <lineage>
        <taxon>Bacteria</taxon>
        <taxon>Pseudomonadati</taxon>
        <taxon>Bacteroidota</taxon>
        <taxon>Cytophagia</taxon>
        <taxon>Cytophagales</taxon>
        <taxon>Spirosomataceae</taxon>
        <taxon>Runella</taxon>
    </lineage>
</organism>
<protein>
    <recommendedName>
        <fullName evidence="5">Alpha-galactosidase</fullName>
        <ecNumber evidence="5">3.2.1.22</ecNumber>
    </recommendedName>
    <alternativeName>
        <fullName evidence="5">Melibiase</fullName>
    </alternativeName>
</protein>
<evidence type="ECO:0000313" key="8">
    <source>
        <dbReference type="Proteomes" id="UP000000493"/>
    </source>
</evidence>
<dbReference type="InterPro" id="IPR015919">
    <property type="entry name" value="Cadherin-like_sf"/>
</dbReference>
<dbReference type="CDD" id="cd14792">
    <property type="entry name" value="GH27"/>
    <property type="match status" value="1"/>
</dbReference>
<dbReference type="InterPro" id="IPR013785">
    <property type="entry name" value="Aldolase_TIM"/>
</dbReference>
<dbReference type="SUPFAM" id="SSF49785">
    <property type="entry name" value="Galactose-binding domain-like"/>
    <property type="match status" value="1"/>
</dbReference>
<dbReference type="GO" id="GO:0016020">
    <property type="term" value="C:membrane"/>
    <property type="evidence" value="ECO:0007669"/>
    <property type="project" value="InterPro"/>
</dbReference>
<dbReference type="PANTHER" id="PTHR11452:SF75">
    <property type="entry name" value="ALPHA-GALACTOSIDASE MEL1"/>
    <property type="match status" value="1"/>
</dbReference>
<dbReference type="Pfam" id="PF05345">
    <property type="entry name" value="He_PIG"/>
    <property type="match status" value="1"/>
</dbReference>
<dbReference type="EMBL" id="CP002859">
    <property type="protein sequence ID" value="AEI50556.1"/>
    <property type="molecule type" value="Genomic_DNA"/>
</dbReference>
<dbReference type="SMART" id="SM00776">
    <property type="entry name" value="NPCBM"/>
    <property type="match status" value="1"/>
</dbReference>
<evidence type="ECO:0000256" key="5">
    <source>
        <dbReference type="RuleBase" id="RU361168"/>
    </source>
</evidence>
<dbReference type="InterPro" id="IPR017853">
    <property type="entry name" value="GH"/>
</dbReference>
<dbReference type="Gene3D" id="2.60.40.1180">
    <property type="entry name" value="Golgi alpha-mannosidase II"/>
    <property type="match status" value="1"/>
</dbReference>
<evidence type="ECO:0000256" key="4">
    <source>
        <dbReference type="ARBA" id="ARBA00023295"/>
    </source>
</evidence>
<dbReference type="Pfam" id="PF16499">
    <property type="entry name" value="Melibiase_2"/>
    <property type="match status" value="2"/>
</dbReference>
<dbReference type="InterPro" id="IPR002241">
    <property type="entry name" value="Glyco_hydro_27"/>
</dbReference>
<dbReference type="GO" id="GO:0005509">
    <property type="term" value="F:calcium ion binding"/>
    <property type="evidence" value="ECO:0007669"/>
    <property type="project" value="InterPro"/>
</dbReference>
<dbReference type="GO" id="GO:0005975">
    <property type="term" value="P:carbohydrate metabolic process"/>
    <property type="evidence" value="ECO:0007669"/>
    <property type="project" value="InterPro"/>
</dbReference>
<feature type="domain" description="Glycosyl hydrolase family 98 putative carbohydrate-binding module" evidence="6">
    <location>
        <begin position="40"/>
        <end position="179"/>
    </location>
</feature>
<evidence type="ECO:0000256" key="2">
    <source>
        <dbReference type="ARBA" id="ARBA00022729"/>
    </source>
</evidence>
<name>A0A7U3ZNN4_RUNSL</name>
<dbReference type="InterPro" id="IPR013783">
    <property type="entry name" value="Ig-like_fold"/>
</dbReference>
<dbReference type="AlphaFoldDB" id="A0A7U3ZNN4"/>
<dbReference type="InterPro" id="IPR013222">
    <property type="entry name" value="Glyco_hyd_98_carb-bd"/>
</dbReference>
<dbReference type="PANTHER" id="PTHR11452">
    <property type="entry name" value="ALPHA-GALACTOSIDASE/ALPHA-N-ACETYLGALACTOSAMINIDASE"/>
    <property type="match status" value="1"/>
</dbReference>
<evidence type="ECO:0000256" key="3">
    <source>
        <dbReference type="ARBA" id="ARBA00022801"/>
    </source>
</evidence>
<dbReference type="Gene3D" id="3.20.20.70">
    <property type="entry name" value="Aldolase class I"/>
    <property type="match status" value="1"/>
</dbReference>
<dbReference type="InterPro" id="IPR008979">
    <property type="entry name" value="Galactose-bd-like_sf"/>
</dbReference>
<reference evidence="8" key="1">
    <citation type="submission" date="2011-06" db="EMBL/GenBank/DDBJ databases">
        <title>The complete genome of chromosome of Runella slithyformis DSM 19594.</title>
        <authorList>
            <consortium name="US DOE Joint Genome Institute (JGI-PGF)"/>
            <person name="Lucas S."/>
            <person name="Han J."/>
            <person name="Lapidus A."/>
            <person name="Bruce D."/>
            <person name="Goodwin L."/>
            <person name="Pitluck S."/>
            <person name="Peters L."/>
            <person name="Kyrpides N."/>
            <person name="Mavromatis K."/>
            <person name="Ivanova N."/>
            <person name="Ovchinnikova G."/>
            <person name="Zhang X."/>
            <person name="Misra M."/>
            <person name="Detter J.C."/>
            <person name="Tapia R."/>
            <person name="Han C."/>
            <person name="Land M."/>
            <person name="Hauser L."/>
            <person name="Markowitz V."/>
            <person name="Cheng J.-F."/>
            <person name="Hugenholtz P."/>
            <person name="Woyke T."/>
            <person name="Wu D."/>
            <person name="Tindall B."/>
            <person name="Faehrich R."/>
            <person name="Brambilla E."/>
            <person name="Klenk H.-P."/>
            <person name="Eisen J.A."/>
        </authorList>
    </citation>
    <scope>NUCLEOTIDE SEQUENCE [LARGE SCALE GENOMIC DNA]</scope>
    <source>
        <strain evidence="8">ATCC 29530 / DSM 19594 / LMG 11500 / NCIMB 11436 / LSU 4</strain>
    </source>
</reference>
<dbReference type="Pfam" id="PF17801">
    <property type="entry name" value="Melibiase_C"/>
    <property type="match status" value="1"/>
</dbReference>
<dbReference type="InterPro" id="IPR038637">
    <property type="entry name" value="NPCBM_sf"/>
</dbReference>
<evidence type="ECO:0000259" key="6">
    <source>
        <dbReference type="SMART" id="SM00776"/>
    </source>
</evidence>
<accession>A0A7U3ZNN4</accession>
<proteinExistence type="inferred from homology"/>
<keyword evidence="2" id="KW-0732">Signal</keyword>
<comment type="similarity">
    <text evidence="1 5">Belongs to the glycosyl hydrolase 27 family.</text>
</comment>
<evidence type="ECO:0000256" key="1">
    <source>
        <dbReference type="ARBA" id="ARBA00009743"/>
    </source>
</evidence>
<dbReference type="GO" id="GO:0004557">
    <property type="term" value="F:alpha-galactosidase activity"/>
    <property type="evidence" value="ECO:0007669"/>
    <property type="project" value="UniProtKB-EC"/>
</dbReference>
<gene>
    <name evidence="7" type="ordered locus">Runsl_4212</name>
</gene>
<dbReference type="PRINTS" id="PR00740">
    <property type="entry name" value="GLHYDRLASE27"/>
</dbReference>
<dbReference type="Pfam" id="PF08305">
    <property type="entry name" value="NPCBM"/>
    <property type="match status" value="1"/>
</dbReference>
<comment type="catalytic activity">
    <reaction evidence="5">
        <text>Hydrolysis of terminal, non-reducing alpha-D-galactose residues in alpha-D-galactosides, including galactose oligosaccharides, galactomannans and galactolipids.</text>
        <dbReference type="EC" id="3.2.1.22"/>
    </reaction>
</comment>
<keyword evidence="5" id="KW-1015">Disulfide bond</keyword>
<keyword evidence="3 5" id="KW-0378">Hydrolase</keyword>
<dbReference type="Gene3D" id="2.60.40.10">
    <property type="entry name" value="Immunoglobulins"/>
    <property type="match status" value="1"/>
</dbReference>
<reference evidence="7 8" key="2">
    <citation type="journal article" date="2012" name="Stand. Genomic Sci.">
        <title>Complete genome sequence of the aquatic bacterium Runella slithyformis type strain (LSU 4(T)).</title>
        <authorList>
            <person name="Copeland A."/>
            <person name="Zhang X."/>
            <person name="Misra M."/>
            <person name="Lapidus A."/>
            <person name="Nolan M."/>
            <person name="Lucas S."/>
            <person name="Deshpande S."/>
            <person name="Cheng J.F."/>
            <person name="Tapia R."/>
            <person name="Goodwin L.A."/>
            <person name="Pitluck S."/>
            <person name="Liolios K."/>
            <person name="Pagani I."/>
            <person name="Ivanova N."/>
            <person name="Mikhailova N."/>
            <person name="Pati A."/>
            <person name="Chen A."/>
            <person name="Palaniappan K."/>
            <person name="Land M."/>
            <person name="Hauser L."/>
            <person name="Pan C."/>
            <person name="Jeffries C.D."/>
            <person name="Detter J.C."/>
            <person name="Brambilla E.M."/>
            <person name="Rohde M."/>
            <person name="Djao O.D."/>
            <person name="Goker M."/>
            <person name="Sikorski J."/>
            <person name="Tindall B.J."/>
            <person name="Woyke T."/>
            <person name="Bristow J."/>
            <person name="Eisen J.A."/>
            <person name="Markowitz V."/>
            <person name="Hugenholtz P."/>
            <person name="Kyrpides N.C."/>
            <person name="Klenk H.P."/>
            <person name="Mavromatis K."/>
        </authorList>
    </citation>
    <scope>NUCLEOTIDE SEQUENCE [LARGE SCALE GENOMIC DNA]</scope>
    <source>
        <strain evidence="8">ATCC 29530 / DSM 19594 / LMG 11500 / NCIMB 11436 / LSU 4</strain>
    </source>
</reference>
<evidence type="ECO:0000313" key="7">
    <source>
        <dbReference type="EMBL" id="AEI50556.1"/>
    </source>
</evidence>
<dbReference type="InterPro" id="IPR041233">
    <property type="entry name" value="Melibiase_C"/>
</dbReference>
<dbReference type="SUPFAM" id="SSF49313">
    <property type="entry name" value="Cadherin-like"/>
    <property type="match status" value="1"/>
</dbReference>
<dbReference type="SUPFAM" id="SSF51445">
    <property type="entry name" value="(Trans)glycosidases"/>
    <property type="match status" value="1"/>
</dbReference>
<dbReference type="EC" id="3.2.1.22" evidence="5"/>
<keyword evidence="4 5" id="KW-0326">Glycosidase</keyword>